<dbReference type="PANTHER" id="PTHR47020:SF1">
    <property type="entry name" value="HILLARIN"/>
    <property type="match status" value="1"/>
</dbReference>
<dbReference type="EnsemblMetazoa" id="G13406.1">
    <property type="protein sequence ID" value="G13406.1:cds"/>
    <property type="gene ID" value="G13406"/>
</dbReference>
<dbReference type="Gene3D" id="1.20.920.20">
    <property type="match status" value="1"/>
</dbReference>
<evidence type="ECO:0000313" key="4">
    <source>
        <dbReference type="Proteomes" id="UP000005408"/>
    </source>
</evidence>
<organism evidence="3 4">
    <name type="scientific">Magallana gigas</name>
    <name type="common">Pacific oyster</name>
    <name type="synonym">Crassostrea gigas</name>
    <dbReference type="NCBI Taxonomy" id="29159"/>
    <lineage>
        <taxon>Eukaryota</taxon>
        <taxon>Metazoa</taxon>
        <taxon>Spiralia</taxon>
        <taxon>Lophotrochozoa</taxon>
        <taxon>Mollusca</taxon>
        <taxon>Bivalvia</taxon>
        <taxon>Autobranchia</taxon>
        <taxon>Pteriomorphia</taxon>
        <taxon>Ostreida</taxon>
        <taxon>Ostreoidea</taxon>
        <taxon>Ostreidae</taxon>
        <taxon>Magallana</taxon>
    </lineage>
</organism>
<feature type="domain" description="Transglutaminase-like" evidence="2">
    <location>
        <begin position="125"/>
        <end position="190"/>
    </location>
</feature>
<evidence type="ECO:0000313" key="3">
    <source>
        <dbReference type="EnsemblMetazoa" id="G13406.1:cds"/>
    </source>
</evidence>
<dbReference type="InterPro" id="IPR038765">
    <property type="entry name" value="Papain-like_cys_pep_sf"/>
</dbReference>
<reference evidence="3" key="1">
    <citation type="submission" date="2022-08" db="UniProtKB">
        <authorList>
            <consortium name="EnsemblMetazoa"/>
        </authorList>
    </citation>
    <scope>IDENTIFICATION</scope>
    <source>
        <strain evidence="3">05x7-T-G4-1.051#20</strain>
    </source>
</reference>
<sequence>MGSGGSKTTESQKNGPKADVLKETDEEPISLDDIVEGYPPPKAVRDKKRHIFTEEDKKVSDSRANTIRVEDYQTFEELSRALTEGLQNDVQKVRAIFTWIGLQGTKGNNSKNNAAPMSPQHIVQLVIQRKASYNLLFVMLCRAVKIPCVFIRGLAKSAAYEVGDRTVDKLGNSWTAVFVSGGWRFVFPLWAFSAIVGHSTGTWTLVESDGQGARETEAKSSGVTVANFNDYYFLTDPDEFIYTCFPHDSKWQLLAKPYTKQQFIDIANCEQAYFENHIQITTKLECLYKSENGVCDIGIKKANEEEFKHLYKLYFNHELSKTKLSKELQLDRYVAVMNNKSAVNFRIRFPGEGIYKMEIYGGSPTGFPLICSFRLDCNEGVSNVKPFPCNPESGFGPNLVTVSAGLEAESHKTGFINVKKNKNVNIRFNLNKHVQVQTVLVHNNIQEEVLSRHVNHKVKGQHLEVNVEVPQQGEYALQINTKPKGSSEPFKNACNYLLASEDMNKKKRFYENAAEKKARNELEGCLKSNDPESIQKAIDNFDQFDLDDKGKREKAERKKNFLVLQKELKEAIARRNVDVLETAIDNAKSSEFSSNLQNHITEAEQLLAELRKLKRFAHEVLQMKQSTISEIHSYKNPRPLAYDVMKATYFLLGEKEDHLQEWEQIQGLMRKSGKQGLLRRVRQFDTINVTENMVNSAAQLLRQYDEETATTASAGLGTFYKWASNVVDTTEKENLKIDI</sequence>
<dbReference type="Gene3D" id="3.10.620.30">
    <property type="match status" value="1"/>
</dbReference>
<feature type="region of interest" description="Disordered" evidence="1">
    <location>
        <begin position="1"/>
        <end position="47"/>
    </location>
</feature>
<dbReference type="InterPro" id="IPR056564">
    <property type="entry name" value="Ig-like_KY"/>
</dbReference>
<dbReference type="SUPFAM" id="SSF54001">
    <property type="entry name" value="Cysteine proteinases"/>
    <property type="match status" value="1"/>
</dbReference>
<dbReference type="Pfam" id="PF01841">
    <property type="entry name" value="Transglut_core"/>
    <property type="match status" value="1"/>
</dbReference>
<dbReference type="InterPro" id="IPR002931">
    <property type="entry name" value="Transglutaminase-like"/>
</dbReference>
<keyword evidence="4" id="KW-1185">Reference proteome</keyword>
<proteinExistence type="predicted"/>
<dbReference type="Proteomes" id="UP000005408">
    <property type="component" value="Unassembled WGS sequence"/>
</dbReference>
<dbReference type="InterPro" id="IPR053041">
    <property type="entry name" value="Transglut-like_Superfamily_Mod"/>
</dbReference>
<dbReference type="Pfam" id="PF23265">
    <property type="entry name" value="Ig-like_KY"/>
    <property type="match status" value="2"/>
</dbReference>
<dbReference type="SMART" id="SM00460">
    <property type="entry name" value="TGc"/>
    <property type="match status" value="1"/>
</dbReference>
<evidence type="ECO:0000256" key="1">
    <source>
        <dbReference type="SAM" id="MobiDB-lite"/>
    </source>
</evidence>
<evidence type="ECO:0000259" key="2">
    <source>
        <dbReference type="SMART" id="SM00460"/>
    </source>
</evidence>
<feature type="compositionally biased region" description="Acidic residues" evidence="1">
    <location>
        <begin position="24"/>
        <end position="35"/>
    </location>
</feature>
<dbReference type="PANTHER" id="PTHR47020">
    <property type="entry name" value="HILLARIN"/>
    <property type="match status" value="1"/>
</dbReference>
<protein>
    <recommendedName>
        <fullName evidence="2">Transglutaminase-like domain-containing protein</fullName>
    </recommendedName>
</protein>
<dbReference type="AlphaFoldDB" id="A0A8W8ICP3"/>
<name>A0A8W8ICP3_MAGGI</name>
<accession>A0A8W8ICP3</accession>
<feature type="compositionally biased region" description="Polar residues" evidence="1">
    <location>
        <begin position="1"/>
        <end position="14"/>
    </location>
</feature>